<dbReference type="Pfam" id="PF18657">
    <property type="entry name" value="YDG"/>
    <property type="match status" value="2"/>
</dbReference>
<evidence type="ECO:0000256" key="1">
    <source>
        <dbReference type="ARBA" id="ARBA00004613"/>
    </source>
</evidence>
<evidence type="ECO:0000256" key="3">
    <source>
        <dbReference type="ARBA" id="ARBA00022729"/>
    </source>
</evidence>
<dbReference type="PANTHER" id="PTHR12338">
    <property type="entry name" value="AUTOTRANSPORTER"/>
    <property type="match status" value="1"/>
</dbReference>
<sequence length="2323" mass="229850">MNKIYRLIWSESRKSWVVGHERARTRGKAGGGLTRTVVTSVAGACGIAGMFYMSGAAASPPAPTTLPQGGVVTAGSANISQPNGNQLTITQATQQAVINWNSFDIGSQAKVDFVQPDAHSSVLNRVLSNDPTQIFGQLSANGQVYIVNPSGIVFGAGSRVDAGGLVASTNNISDADFMAGNNRFVRGAATGSVTNAGSLNAAPGGYVALIGAKVTNSGSISTPNGSAILAAGNTVRLPVSSSGLITMELDPATVNAAVANTTDGLITATNGQVYLSAAAASGLATQVVNQGHIVADRGGSVTLSAIQADRLGETRQEGLIDASNDQGGGGKIALLGDRVGLFAGSRTLATGKDGGGTVLVGGNYQGQGPEHNASAVYMDGTATIDASATQNGRGGKVVLWSQDYTGFDGTIDAKGGLNGGDGGFVETSSHDNLQAFGHVHASAPLGQAGRWLLDPTDVTIVTGAANSNDTVSGGVWTPTTNTAQIGVTNINNDLNAGTSVTINTASAGAGTGNITQNAGATISKTAGGNATLTMNAAGGITLNGGIGSSSGTLTTVLNAAGGGVSGSGTINTNGGLLTINASGSGTLSGVISGTGGLTKTGAGTTTLNATNTYSGATTVNGGTLQVGVGTTTGAIASTSAVNVASGATMVWNDANQTTAIQIANAISGTGTVHLQGQNDSTAQQISQYNLTGNNSGFSGTFQINRAILWNTTLQSQLGSATIEVQDRGTVGFNGGTFSNNIIIQNGAGWHHNISGSDVILGAIRLEGNNTLSGNIQLNNTAGVILGDNTGANSTISSYSGGTDTLSGAISGPGDFAMSRWTSWNGGSPAATNIILAGSQSNTYTGKTVVDGQGNVATLTLAKTGGAVAIAPGTTVQMGNNTNSVPNLRMGADNQFGAGVVMNFVNAYTYWTRFDLLGTNQTLAGITGGVEGTASGGVIQNGGLGVVSNTNSTLTLNGTGNYLQHGIIRDADSGGGTGLLNLVKTGTGTQTLTGGGDVYTGTTTVNGGTLQIGTGGTTGGISSASAVNVGSGGTMIWNNANNTGNTVIGNAISGTGTVRLQGQNDTTALQTSQYDFTGNNSGFSGTLQLNRSILWNTTQQSDVGSATIDVQDRGTISFNGSTFSNNIIVENGAGWHHNVSGADVVLGAIRLEGNNTLTGNIQLNNTTGVVLGDSTGANSTISSYAGGTDTLSGVISGPGEFSMSRYTSWNGGSPAATNIILSGSQSNTYTGKTVVDGQSHLASLTLAKTGGAVAIAAGTTVQMGNNTAGEPNLRMGADNQFGAGVVMNFVNSGTNWTRFDLLGTSQTLAGVNAGTASTGSSGVIENGGYNLASNTNGTLTLNGSSSYLYNGLMRDAAVTGGGTGLLNLTEVGPGTQILTGSNVTYTGTTTVNGGTLQIGTGTTSGGIAAASAVNVGSGGTMVWNNANTTTGLVIPNTISGTGTVRLQGQNDTTALSTSNYNLTGNNSGFSGILQLNRAILWDTTQQSQVGSATIDVQDRGTVNFYGGTFSNNIIVQNGAGWHDSVNGSDAVLGAIRLEGNNTLTGNIQLNNTTGVVLGDNTGANSTISSYLGGTNTLSGVISGPGDFAMSRWTSWNGGSPAAVNITLSGNQSNTYTGKTVVGGQGGVATLTLAKTGGAVAIAAGTTVQMGDNTSSQANLRMGADSQFGAGVVMNFVNDSPTYMRFDLLGTNQSLAGINAGTASTQGGGVIQNGGYNFASGTNGTLTLNGTGSYLYNGYMRSADAGGGTGLLNLVKAGTGNQMLAGNVIQHTGTTAVNAGTLDLRDATGYFSPTTVSSGGTLITSGTSNVTTGASALLTLNGGTYNHTSTGFEAWSGGLTVAADSTINVTNSGANNQVFFDGPTLSGAGNLTINNTGATSTGVSFRGSAPSTYAGDLIVNGGKIATQGNVFAFDNANVTLNNANWYMDGSQYSTAVSNDHAKSLNGNGNVFTGAQTLTVGTNNGSGSFSGVISGTNGVLVKNGTGTQVLTGNNTYTGTTTVSGGTLQVGNGGTSGTLGTGAVTNNANLVFTRSDAYTIPNTITGTGTMTATSGDNLTIGGSVTQTGNITLTAGADDGVSSAPNGSVTGGDVTLNANVTSTGAGATVAIYSGNATTAAYTTRVSGSATSLNKAYRTAPGTGSVDTGKKLNVFYRVSPAATISIGASNKVYDATTAASVNLAGAIVSGAIDGDDLGVSGASASFADKNAGTGKTVNVTGIGVASKTAGVTVSGYQVANATTTANITPAALTLTATSNTKTYDATTGAAAGPTVSGLQGADTVTGLSESYADKNAGTGKTLSVNAGYVVNDGNGGNNYTVNTVDNTTG</sequence>
<evidence type="ECO:0000256" key="2">
    <source>
        <dbReference type="ARBA" id="ARBA00022525"/>
    </source>
</evidence>
<keyword evidence="3" id="KW-0732">Signal</keyword>
<accession>A0ABX0P8F6</accession>
<dbReference type="PANTHER" id="PTHR12338:SF8">
    <property type="entry name" value="HEME_HEMOPEXIN-BINDING PROTEIN"/>
    <property type="match status" value="1"/>
</dbReference>
<dbReference type="Gene3D" id="2.160.20.10">
    <property type="entry name" value="Single-stranded right-handed beta-helix, Pectin lyase-like"/>
    <property type="match status" value="1"/>
</dbReference>
<comment type="subcellular location">
    <subcellularLocation>
        <location evidence="1">Secreted</location>
    </subcellularLocation>
</comment>
<organism evidence="5 6">
    <name type="scientific">Telluria antibiotica</name>
    <dbReference type="NCBI Taxonomy" id="2717319"/>
    <lineage>
        <taxon>Bacteria</taxon>
        <taxon>Pseudomonadati</taxon>
        <taxon>Pseudomonadota</taxon>
        <taxon>Betaproteobacteria</taxon>
        <taxon>Burkholderiales</taxon>
        <taxon>Oxalobacteraceae</taxon>
        <taxon>Telluria group</taxon>
        <taxon>Telluria</taxon>
    </lineage>
</organism>
<dbReference type="InterPro" id="IPR050909">
    <property type="entry name" value="Bact_Autotransporter_VF"/>
</dbReference>
<dbReference type="SMART" id="SM00912">
    <property type="entry name" value="Haemagg_act"/>
    <property type="match status" value="1"/>
</dbReference>
<evidence type="ECO:0000313" key="5">
    <source>
        <dbReference type="EMBL" id="NIA53570.1"/>
    </source>
</evidence>
<protein>
    <submittedName>
        <fullName evidence="5">Filamentous hemagglutinin N-terminal domain-containing protein</fullName>
    </submittedName>
</protein>
<comment type="caution">
    <text evidence="5">The sequence shown here is derived from an EMBL/GenBank/DDBJ whole genome shotgun (WGS) entry which is preliminary data.</text>
</comment>
<dbReference type="InterPro" id="IPR013425">
    <property type="entry name" value="Autotrns_rpt"/>
</dbReference>
<dbReference type="InterPro" id="IPR024973">
    <property type="entry name" value="ESPR"/>
</dbReference>
<proteinExistence type="predicted"/>
<dbReference type="InterPro" id="IPR008638">
    <property type="entry name" value="FhaB/CdiA-like_TPS"/>
</dbReference>
<feature type="domain" description="Filamentous haemagglutinin FhaB/tRNA nuclease CdiA-like TPS" evidence="4">
    <location>
        <begin position="63"/>
        <end position="176"/>
    </location>
</feature>
<dbReference type="InterPro" id="IPR012334">
    <property type="entry name" value="Pectin_lyas_fold"/>
</dbReference>
<dbReference type="InterPro" id="IPR041248">
    <property type="entry name" value="YDG"/>
</dbReference>
<dbReference type="Pfam" id="PF13018">
    <property type="entry name" value="ESPR"/>
    <property type="match status" value="1"/>
</dbReference>
<feature type="non-terminal residue" evidence="5">
    <location>
        <position position="2323"/>
    </location>
</feature>
<evidence type="ECO:0000259" key="4">
    <source>
        <dbReference type="SMART" id="SM00912"/>
    </source>
</evidence>
<dbReference type="Pfam" id="PF12951">
    <property type="entry name" value="PATR"/>
    <property type="match status" value="5"/>
</dbReference>
<keyword evidence="6" id="KW-1185">Reference proteome</keyword>
<dbReference type="InterPro" id="IPR011050">
    <property type="entry name" value="Pectin_lyase_fold/virulence"/>
</dbReference>
<dbReference type="RefSeq" id="WP_166858270.1">
    <property type="nucleotide sequence ID" value="NZ_JAAQOM010000004.1"/>
</dbReference>
<gene>
    <name evidence="5" type="ORF">HAV22_07880</name>
</gene>
<evidence type="ECO:0000313" key="6">
    <source>
        <dbReference type="Proteomes" id="UP000716322"/>
    </source>
</evidence>
<reference evidence="5 6" key="1">
    <citation type="submission" date="2020-03" db="EMBL/GenBank/DDBJ databases">
        <title>Genome sequence of strain Massilia sp. TW-1.</title>
        <authorList>
            <person name="Chaudhary D.K."/>
        </authorList>
    </citation>
    <scope>NUCLEOTIDE SEQUENCE [LARGE SCALE GENOMIC DNA]</scope>
    <source>
        <strain evidence="5 6">TW-1</strain>
    </source>
</reference>
<keyword evidence="2" id="KW-0964">Secreted</keyword>
<dbReference type="EMBL" id="JAAQOM010000004">
    <property type="protein sequence ID" value="NIA53570.1"/>
    <property type="molecule type" value="Genomic_DNA"/>
</dbReference>
<dbReference type="SUPFAM" id="SSF51126">
    <property type="entry name" value="Pectin lyase-like"/>
    <property type="match status" value="3"/>
</dbReference>
<dbReference type="NCBIfam" id="TIGR02601">
    <property type="entry name" value="autotrns_rpt"/>
    <property type="match status" value="4"/>
</dbReference>
<dbReference type="NCBIfam" id="TIGR01901">
    <property type="entry name" value="adhes_NPXG"/>
    <property type="match status" value="1"/>
</dbReference>
<name>A0ABX0P8F6_9BURK</name>
<dbReference type="Proteomes" id="UP000716322">
    <property type="component" value="Unassembled WGS sequence"/>
</dbReference>